<dbReference type="Proteomes" id="UP000294829">
    <property type="component" value="Unassembled WGS sequence"/>
</dbReference>
<evidence type="ECO:0000256" key="1">
    <source>
        <dbReference type="SAM" id="Phobius"/>
    </source>
</evidence>
<dbReference type="Pfam" id="PF05545">
    <property type="entry name" value="FixQ"/>
    <property type="match status" value="1"/>
</dbReference>
<evidence type="ECO:0000313" key="2">
    <source>
        <dbReference type="EMBL" id="TDK68687.1"/>
    </source>
</evidence>
<dbReference type="AlphaFoldDB" id="A0A4R5W6D7"/>
<dbReference type="InterPro" id="IPR008621">
    <property type="entry name" value="Cbb3-typ_cyt_oxidase_comp"/>
</dbReference>
<organism evidence="2 3">
    <name type="scientific">Sapientia aquatica</name>
    <dbReference type="NCBI Taxonomy" id="1549640"/>
    <lineage>
        <taxon>Bacteria</taxon>
        <taxon>Pseudomonadati</taxon>
        <taxon>Pseudomonadota</taxon>
        <taxon>Betaproteobacteria</taxon>
        <taxon>Burkholderiales</taxon>
        <taxon>Oxalobacteraceae</taxon>
        <taxon>Sapientia</taxon>
    </lineage>
</organism>
<reference evidence="2 3" key="1">
    <citation type="submission" date="2019-03" db="EMBL/GenBank/DDBJ databases">
        <title>Sapientia aquatica gen. nov., sp. nov., isolated from a crater lake.</title>
        <authorList>
            <person name="Felfoldi T."/>
            <person name="Szabo A."/>
            <person name="Toth E."/>
            <person name="Schumann P."/>
            <person name="Keki Z."/>
            <person name="Marialigeti K."/>
            <person name="Mathe I."/>
        </authorList>
    </citation>
    <scope>NUCLEOTIDE SEQUENCE [LARGE SCALE GENOMIC DNA]</scope>
    <source>
        <strain evidence="2 3">SA-152</strain>
    </source>
</reference>
<sequence length="49" mass="5514">MDFSLLSSIFTVLSLVVFIGILYWAFSTRNKAKFEAIGRSLIDNDNGKD</sequence>
<name>A0A4R5W6D7_9BURK</name>
<keyword evidence="3" id="KW-1185">Reference proteome</keyword>
<comment type="caution">
    <text evidence="2">The sequence shown here is derived from an EMBL/GenBank/DDBJ whole genome shotgun (WGS) entry which is preliminary data.</text>
</comment>
<dbReference type="RefSeq" id="WP_133325571.1">
    <property type="nucleotide sequence ID" value="NZ_SMYL01000001.1"/>
</dbReference>
<gene>
    <name evidence="2" type="ORF">E2I14_03895</name>
</gene>
<keyword evidence="1" id="KW-0472">Membrane</keyword>
<protein>
    <submittedName>
        <fullName evidence="2">Cbb3-type cytochrome c oxidase subunit 3</fullName>
    </submittedName>
</protein>
<keyword evidence="1" id="KW-1133">Transmembrane helix</keyword>
<keyword evidence="1" id="KW-0812">Transmembrane</keyword>
<proteinExistence type="predicted"/>
<accession>A0A4R5W6D7</accession>
<feature type="transmembrane region" description="Helical" evidence="1">
    <location>
        <begin position="6"/>
        <end position="26"/>
    </location>
</feature>
<evidence type="ECO:0000313" key="3">
    <source>
        <dbReference type="Proteomes" id="UP000294829"/>
    </source>
</evidence>
<dbReference type="EMBL" id="SMYL01000001">
    <property type="protein sequence ID" value="TDK68687.1"/>
    <property type="molecule type" value="Genomic_DNA"/>
</dbReference>
<dbReference type="OrthoDB" id="8604580at2"/>